<feature type="transmembrane region" description="Helical" evidence="5">
    <location>
        <begin position="76"/>
        <end position="94"/>
    </location>
</feature>
<comment type="subcellular location">
    <subcellularLocation>
        <location evidence="1">Endomembrane system</location>
        <topology evidence="1">Multi-pass membrane protein</topology>
    </subcellularLocation>
</comment>
<dbReference type="GO" id="GO:0016020">
    <property type="term" value="C:membrane"/>
    <property type="evidence" value="ECO:0007669"/>
    <property type="project" value="InterPro"/>
</dbReference>
<name>A0A520KT25_METT2</name>
<protein>
    <recommendedName>
        <fullName evidence="8">Presenilin</fullName>
    </recommendedName>
</protein>
<feature type="transmembrane region" description="Helical" evidence="5">
    <location>
        <begin position="192"/>
        <end position="210"/>
    </location>
</feature>
<feature type="transmembrane region" description="Helical" evidence="5">
    <location>
        <begin position="216"/>
        <end position="234"/>
    </location>
</feature>
<feature type="transmembrane region" description="Helical" evidence="5">
    <location>
        <begin position="20"/>
        <end position="37"/>
    </location>
</feature>
<comment type="caution">
    <text evidence="6">The sequence shown here is derived from an EMBL/GenBank/DDBJ whole genome shotgun (WGS) entry which is preliminary data.</text>
</comment>
<evidence type="ECO:0000313" key="6">
    <source>
        <dbReference type="EMBL" id="RZN65066.1"/>
    </source>
</evidence>
<feature type="transmembrane region" description="Helical" evidence="5">
    <location>
        <begin position="99"/>
        <end position="116"/>
    </location>
</feature>
<evidence type="ECO:0000256" key="3">
    <source>
        <dbReference type="ARBA" id="ARBA00022989"/>
    </source>
</evidence>
<dbReference type="AlphaFoldDB" id="A0A520KT25"/>
<dbReference type="InterPro" id="IPR006639">
    <property type="entry name" value="Preselin/SPP"/>
</dbReference>
<sequence>MAPYHHIKTFEDPTSLLNAIYFVIIIVFATVIILLLSKYNMKRVIYALLIFSIFLTLYIAIDAFLLGFIAKSTVSIFLHAISIMIAIFLTVILFKFKRWYIIDFVGIILAVTIGTLFGISLIPIVSIVLLLLLAIYDYISVYKTKHMITLADDLIDYNLPLLLVIPKDKNFSMADYKLKENRNKNAKKDRKALIIGLGDLIIPTILIVSSNVYVGLLPSIGAIIGGVIGLFFLLRDINNSKPKAGLPFLNGGVILGFLITLFLISIIQ</sequence>
<feature type="transmembrane region" description="Helical" evidence="5">
    <location>
        <begin position="44"/>
        <end position="70"/>
    </location>
</feature>
<evidence type="ECO:0000256" key="2">
    <source>
        <dbReference type="ARBA" id="ARBA00022692"/>
    </source>
</evidence>
<evidence type="ECO:0008006" key="8">
    <source>
        <dbReference type="Google" id="ProtNLM"/>
    </source>
</evidence>
<feature type="transmembrane region" description="Helical" evidence="5">
    <location>
        <begin position="122"/>
        <end position="139"/>
    </location>
</feature>
<evidence type="ECO:0000256" key="1">
    <source>
        <dbReference type="ARBA" id="ARBA00004127"/>
    </source>
</evidence>
<feature type="transmembrane region" description="Helical" evidence="5">
    <location>
        <begin position="246"/>
        <end position="267"/>
    </location>
</feature>
<accession>A0A520KT25</accession>
<dbReference type="GO" id="GO:0042500">
    <property type="term" value="F:aspartic endopeptidase activity, intramembrane cleaving"/>
    <property type="evidence" value="ECO:0007669"/>
    <property type="project" value="InterPro"/>
</dbReference>
<dbReference type="SMART" id="SM00730">
    <property type="entry name" value="PSN"/>
    <property type="match status" value="1"/>
</dbReference>
<dbReference type="GO" id="GO:0012505">
    <property type="term" value="C:endomembrane system"/>
    <property type="evidence" value="ECO:0007669"/>
    <property type="project" value="UniProtKB-SubCell"/>
</dbReference>
<dbReference type="EMBL" id="RXIF01000004">
    <property type="protein sequence ID" value="RZN65066.1"/>
    <property type="molecule type" value="Genomic_DNA"/>
</dbReference>
<evidence type="ECO:0000313" key="7">
    <source>
        <dbReference type="Proteomes" id="UP000317158"/>
    </source>
</evidence>
<dbReference type="NCBIfam" id="NF041679">
    <property type="entry name" value="IMP_arch_presen"/>
    <property type="match status" value="1"/>
</dbReference>
<keyword evidence="4 5" id="KW-0472">Membrane</keyword>
<dbReference type="Pfam" id="PF06550">
    <property type="entry name" value="SPP"/>
    <property type="match status" value="1"/>
</dbReference>
<proteinExistence type="predicted"/>
<reference evidence="6 7" key="1">
    <citation type="journal article" date="2019" name="Nat. Microbiol.">
        <title>Wide diversity of methane and short-chain alkane metabolisms in uncultured archaea.</title>
        <authorList>
            <person name="Borrel G."/>
            <person name="Adam P.S."/>
            <person name="McKay L.J."/>
            <person name="Chen L.X."/>
            <person name="Sierra-Garcia I.N."/>
            <person name="Sieber C.M."/>
            <person name="Letourneur Q."/>
            <person name="Ghozlane A."/>
            <person name="Andersen G.L."/>
            <person name="Li W.J."/>
            <person name="Hallam S.J."/>
            <person name="Muyzer G."/>
            <person name="de Oliveira V.M."/>
            <person name="Inskeep W.P."/>
            <person name="Banfield J.F."/>
            <person name="Gribaldo S."/>
        </authorList>
    </citation>
    <scope>NUCLEOTIDE SEQUENCE [LARGE SCALE GENOMIC DNA]</scope>
    <source>
        <strain evidence="6">NM1a</strain>
    </source>
</reference>
<dbReference type="InterPro" id="IPR010545">
    <property type="entry name" value="SPP"/>
</dbReference>
<evidence type="ECO:0000256" key="5">
    <source>
        <dbReference type="SAM" id="Phobius"/>
    </source>
</evidence>
<keyword evidence="3 5" id="KW-1133">Transmembrane helix</keyword>
<dbReference type="Proteomes" id="UP000317158">
    <property type="component" value="Unassembled WGS sequence"/>
</dbReference>
<keyword evidence="2 5" id="KW-0812">Transmembrane</keyword>
<evidence type="ECO:0000256" key="4">
    <source>
        <dbReference type="ARBA" id="ARBA00023136"/>
    </source>
</evidence>
<gene>
    <name evidence="6" type="ORF">EF806_03220</name>
</gene>
<organism evidence="6 7">
    <name type="scientific">Methanoliparum thermophilum</name>
    <dbReference type="NCBI Taxonomy" id="2491083"/>
    <lineage>
        <taxon>Archaea</taxon>
        <taxon>Methanobacteriati</taxon>
        <taxon>Methanobacteriota</taxon>
        <taxon>Candidatus Methanoliparia</taxon>
        <taxon>Candidatus Methanoliparales</taxon>
        <taxon>Candidatus Methanoliparaceae</taxon>
        <taxon>Candidatus Methanoliparum</taxon>
    </lineage>
</organism>